<dbReference type="Gene3D" id="3.30.460.20">
    <property type="entry name" value="CorA soluble domain-like"/>
    <property type="match status" value="1"/>
</dbReference>
<dbReference type="InParanoid" id="A0A1Z5T8R3"/>
<keyword evidence="7 9" id="KW-0472">Membrane</keyword>
<dbReference type="OrthoDB" id="165352at2759"/>
<dbReference type="VEuPathDB" id="FungiDB:BTJ68_06177"/>
<feature type="transmembrane region" description="Helical" evidence="9">
    <location>
        <begin position="458"/>
        <end position="477"/>
    </location>
</feature>
<dbReference type="SUPFAM" id="SSF143865">
    <property type="entry name" value="CorA soluble domain-like"/>
    <property type="match status" value="1"/>
</dbReference>
<dbReference type="InterPro" id="IPR002523">
    <property type="entry name" value="MgTranspt_CorA/ZnTranspt_ZntB"/>
</dbReference>
<feature type="region of interest" description="Disordered" evidence="8">
    <location>
        <begin position="370"/>
        <end position="402"/>
    </location>
</feature>
<dbReference type="Pfam" id="PF01544">
    <property type="entry name" value="CorA"/>
    <property type="match status" value="2"/>
</dbReference>
<dbReference type="GO" id="GO:0015095">
    <property type="term" value="F:magnesium ion transmembrane transporter activity"/>
    <property type="evidence" value="ECO:0007669"/>
    <property type="project" value="TreeGrafter"/>
</dbReference>
<organism evidence="10 11">
    <name type="scientific">Hortaea werneckii EXF-2000</name>
    <dbReference type="NCBI Taxonomy" id="1157616"/>
    <lineage>
        <taxon>Eukaryota</taxon>
        <taxon>Fungi</taxon>
        <taxon>Dikarya</taxon>
        <taxon>Ascomycota</taxon>
        <taxon>Pezizomycotina</taxon>
        <taxon>Dothideomycetes</taxon>
        <taxon>Dothideomycetidae</taxon>
        <taxon>Mycosphaerellales</taxon>
        <taxon>Teratosphaeriaceae</taxon>
        <taxon>Hortaea</taxon>
    </lineage>
</organism>
<keyword evidence="5 9" id="KW-0812">Transmembrane</keyword>
<dbReference type="GO" id="GO:0000287">
    <property type="term" value="F:magnesium ion binding"/>
    <property type="evidence" value="ECO:0007669"/>
    <property type="project" value="TreeGrafter"/>
</dbReference>
<keyword evidence="3" id="KW-0813">Transport</keyword>
<dbReference type="InterPro" id="IPR045863">
    <property type="entry name" value="CorA_TM1_TM2"/>
</dbReference>
<keyword evidence="6 9" id="KW-1133">Transmembrane helix</keyword>
<evidence type="ECO:0000256" key="7">
    <source>
        <dbReference type="ARBA" id="ARBA00023136"/>
    </source>
</evidence>
<evidence type="ECO:0000256" key="4">
    <source>
        <dbReference type="ARBA" id="ARBA00022475"/>
    </source>
</evidence>
<keyword evidence="11" id="KW-1185">Reference proteome</keyword>
<dbReference type="EMBL" id="MUNK01000098">
    <property type="protein sequence ID" value="OTA32241.1"/>
    <property type="molecule type" value="Genomic_DNA"/>
</dbReference>
<evidence type="ECO:0000313" key="11">
    <source>
        <dbReference type="Proteomes" id="UP000194280"/>
    </source>
</evidence>
<reference evidence="10 11" key="1">
    <citation type="submission" date="2017-01" db="EMBL/GenBank/DDBJ databases">
        <title>The recent genome duplication of the halophilic yeast Hortaea werneckii: insights from long-read sequencing.</title>
        <authorList>
            <person name="Sinha S."/>
            <person name="Flibotte S."/>
            <person name="Neira M."/>
            <person name="Lenassi M."/>
            <person name="Gostincar C."/>
            <person name="Stajich J.E."/>
            <person name="Nislow C.E."/>
        </authorList>
    </citation>
    <scope>NUCLEOTIDE SEQUENCE [LARGE SCALE GENOMIC DNA]</scope>
    <source>
        <strain evidence="10 11">EXF-2000</strain>
    </source>
</reference>
<protein>
    <recommendedName>
        <fullName evidence="12">Magnesium transport protein CorA</fullName>
    </recommendedName>
</protein>
<evidence type="ECO:0000313" key="10">
    <source>
        <dbReference type="EMBL" id="OTA32241.1"/>
    </source>
</evidence>
<dbReference type="AlphaFoldDB" id="A0A1Z5T8R3"/>
<evidence type="ECO:0008006" key="12">
    <source>
        <dbReference type="Google" id="ProtNLM"/>
    </source>
</evidence>
<dbReference type="GO" id="GO:0015087">
    <property type="term" value="F:cobalt ion transmembrane transporter activity"/>
    <property type="evidence" value="ECO:0007669"/>
    <property type="project" value="TreeGrafter"/>
</dbReference>
<accession>A0A1Z5T8R3</accession>
<dbReference type="PANTHER" id="PTHR46494">
    <property type="entry name" value="CORA FAMILY METAL ION TRANSPORTER (EUROFUNG)"/>
    <property type="match status" value="1"/>
</dbReference>
<comment type="similarity">
    <text evidence="2">Belongs to the CorA metal ion transporter (MIT) (TC 1.A.35) family.</text>
</comment>
<comment type="caution">
    <text evidence="10">The sequence shown here is derived from an EMBL/GenBank/DDBJ whole genome shotgun (WGS) entry which is preliminary data.</text>
</comment>
<keyword evidence="4" id="KW-1003">Cell membrane</keyword>
<evidence type="ECO:0000256" key="3">
    <source>
        <dbReference type="ARBA" id="ARBA00022448"/>
    </source>
</evidence>
<dbReference type="SUPFAM" id="SSF144083">
    <property type="entry name" value="Magnesium transport protein CorA, transmembrane region"/>
    <property type="match status" value="1"/>
</dbReference>
<evidence type="ECO:0000256" key="6">
    <source>
        <dbReference type="ARBA" id="ARBA00022989"/>
    </source>
</evidence>
<proteinExistence type="inferred from homology"/>
<dbReference type="GO" id="GO:0050897">
    <property type="term" value="F:cobalt ion binding"/>
    <property type="evidence" value="ECO:0007669"/>
    <property type="project" value="TreeGrafter"/>
</dbReference>
<dbReference type="PANTHER" id="PTHR46494:SF1">
    <property type="entry name" value="CORA FAMILY METAL ION TRANSPORTER (EUROFUNG)"/>
    <property type="match status" value="1"/>
</dbReference>
<evidence type="ECO:0000256" key="1">
    <source>
        <dbReference type="ARBA" id="ARBA00004651"/>
    </source>
</evidence>
<name>A0A1Z5T8R3_HORWE</name>
<comment type="subcellular location">
    <subcellularLocation>
        <location evidence="1">Cell membrane</location>
        <topology evidence="1">Multi-pass membrane protein</topology>
    </subcellularLocation>
</comment>
<gene>
    <name evidence="10" type="ORF">BTJ68_06177</name>
</gene>
<evidence type="ECO:0000256" key="5">
    <source>
        <dbReference type="ARBA" id="ARBA00022692"/>
    </source>
</evidence>
<dbReference type="Proteomes" id="UP000194280">
    <property type="component" value="Unassembled WGS sequence"/>
</dbReference>
<evidence type="ECO:0000256" key="2">
    <source>
        <dbReference type="ARBA" id="ARBA00009765"/>
    </source>
</evidence>
<feature type="transmembrane region" description="Helical" evidence="9">
    <location>
        <begin position="492"/>
        <end position="514"/>
    </location>
</feature>
<dbReference type="GO" id="GO:0005886">
    <property type="term" value="C:plasma membrane"/>
    <property type="evidence" value="ECO:0007669"/>
    <property type="project" value="UniProtKB-SubCell"/>
</dbReference>
<evidence type="ECO:0000256" key="8">
    <source>
        <dbReference type="SAM" id="MobiDB-lite"/>
    </source>
</evidence>
<evidence type="ECO:0000256" key="9">
    <source>
        <dbReference type="SAM" id="Phobius"/>
    </source>
</evidence>
<dbReference type="InterPro" id="IPR045861">
    <property type="entry name" value="CorA_cytoplasmic_dom"/>
</dbReference>
<sequence>MNARRFAYEALQTTSLKFARHTVRVPKGSLAATGPILSIQPTVLEKPRKRPVLDDDLGLSSSYFRASNVRSFSTTTLCRYHAASESRQRIVGAEPGSQTELEEAQNESDVEPNAHIKIVDYCADRVEQHDVPASSLNGYGRKLGKPDWAACRWIYVNGLDTNVVTALGSEEGLHRLALEDVLHTNTPTKVDWYKDHCFIVMTLQKLVELRQETQARRLSNPLEHLPHTRSNPRHQKWTTLTPRKHSVSVEQVSLFLRSDNTVITIFERSGPEILQPILTRLDSSKTIIRSSNDASTLVQAVIDTIIDISLPIGKDFSDAFGELEQEVLMNPTVNQSTEIYTLRSELSRFRDLIVPIGAVVRTLRDVHAMGRPVSPGSDDGHGASQNPDEMPQNGPANHSGVFPKPLISPVTRTYLSDVHDHITTLETTTYALIRSAENLTSLIFNLITAKQNESVRQLTIVSTFFLPLTFLTGYFGMNFDPMPIVNNHSDVMFWYIATPVMASIALMMVARSAWASRRLGRLWRRKSAESRKTRRSS</sequence>
<dbReference type="Gene3D" id="1.20.58.340">
    <property type="entry name" value="Magnesium transport protein CorA, transmembrane region"/>
    <property type="match status" value="2"/>
</dbReference>